<protein>
    <recommendedName>
        <fullName evidence="1">Dipeptidase</fullName>
        <ecNumber evidence="1">3.4.13.19</ecNumber>
    </recommendedName>
</protein>
<keyword evidence="1" id="KW-0224">Dipeptidase</keyword>
<dbReference type="InterPro" id="IPR008257">
    <property type="entry name" value="Pept_M19"/>
</dbReference>
<dbReference type="CDD" id="cd01301">
    <property type="entry name" value="rDP_like"/>
    <property type="match status" value="1"/>
</dbReference>
<keyword evidence="1" id="KW-0378">Hydrolase</keyword>
<dbReference type="SUPFAM" id="SSF51556">
    <property type="entry name" value="Metallo-dependent hydrolases"/>
    <property type="match status" value="1"/>
</dbReference>
<dbReference type="Gene3D" id="3.20.20.140">
    <property type="entry name" value="Metal-dependent hydrolases"/>
    <property type="match status" value="1"/>
</dbReference>
<comment type="subcellular location">
    <subcellularLocation>
        <location evidence="1">Membrane</location>
        <topology evidence="1">Lipid-anchor</topology>
        <topology evidence="1">GPI-anchor</topology>
    </subcellularLocation>
</comment>
<comment type="cofactor">
    <cofactor evidence="1">
        <name>Zn(2+)</name>
        <dbReference type="ChEBI" id="CHEBI:29105"/>
    </cofactor>
</comment>
<keyword evidence="1" id="KW-0449">Lipoprotein</keyword>
<dbReference type="PROSITE" id="PS51365">
    <property type="entry name" value="RENAL_DIPEPTIDASE_2"/>
    <property type="match status" value="1"/>
</dbReference>
<evidence type="ECO:0000256" key="1">
    <source>
        <dbReference type="RuleBase" id="RU341113"/>
    </source>
</evidence>
<keyword evidence="1" id="KW-0862">Zinc</keyword>
<keyword evidence="1" id="KW-0325">Glycoprotein</keyword>
<reference evidence="3 4" key="1">
    <citation type="submission" date="2022-05" db="EMBL/GenBank/DDBJ databases">
        <authorList>
            <consortium name="Genoscope - CEA"/>
            <person name="William W."/>
        </authorList>
    </citation>
    <scope>NUCLEOTIDE SEQUENCE [LARGE SCALE GENOMIC DNA]</scope>
</reference>
<organism evidence="3 4">
    <name type="scientific">Porites lobata</name>
    <dbReference type="NCBI Taxonomy" id="104759"/>
    <lineage>
        <taxon>Eukaryota</taxon>
        <taxon>Metazoa</taxon>
        <taxon>Cnidaria</taxon>
        <taxon>Anthozoa</taxon>
        <taxon>Hexacorallia</taxon>
        <taxon>Scleractinia</taxon>
        <taxon>Fungiina</taxon>
        <taxon>Poritidae</taxon>
        <taxon>Porites</taxon>
    </lineage>
</organism>
<keyword evidence="2" id="KW-0812">Transmembrane</keyword>
<comment type="subunit">
    <text evidence="1">Homodimer; disulfide-linked.</text>
</comment>
<keyword evidence="1" id="KW-1015">Disulfide bond</keyword>
<dbReference type="EC" id="3.4.13.19" evidence="1"/>
<proteinExistence type="inferred from homology"/>
<dbReference type="InterPro" id="IPR032466">
    <property type="entry name" value="Metal_Hydrolase"/>
</dbReference>
<evidence type="ECO:0000313" key="4">
    <source>
        <dbReference type="Proteomes" id="UP001159405"/>
    </source>
</evidence>
<feature type="transmembrane region" description="Helical" evidence="2">
    <location>
        <begin position="48"/>
        <end position="71"/>
    </location>
</feature>
<keyword evidence="1" id="KW-0482">Metalloprotease</keyword>
<keyword evidence="1" id="KW-0645">Protease</keyword>
<dbReference type="EMBL" id="CALNXK010000228">
    <property type="protein sequence ID" value="CAH3177640.1"/>
    <property type="molecule type" value="Genomic_DNA"/>
</dbReference>
<keyword evidence="2" id="KW-1133">Transmembrane helix</keyword>
<keyword evidence="4" id="KW-1185">Reference proteome</keyword>
<evidence type="ECO:0000256" key="2">
    <source>
        <dbReference type="SAM" id="Phobius"/>
    </source>
</evidence>
<keyword evidence="1" id="KW-0336">GPI-anchor</keyword>
<name>A0ABN8RE35_9CNID</name>
<sequence>MGEYQVGVIEYFPHGVSIPSWLCRCPKKLLSFLSYPCPSQTAQMNRKLILIGVAVVVVLVIVIAVPCALLLGKEDDEPTATEKPKTVMQRAQQILDETPLVDGHNDIPWQLRKYYMNRLENVTLDKNNPKFHTDIPRLKQGGVGAQFWSAYVSCRNQFKNAVRLFAEQIDVIHRMVDKYPEDFVLVTAAKGIKDAHKNKKIASLIGVEGGHAMDSSLDTLRMLYDMGGRYMTLTHSCHTPWADSCTPPKPEHNGLTEFGKTVVKEMNRLGMFIDLSHVSHKSMHDVLDVTKAPGKYIIFIFSHSSAFALCNNTRNVPDDVLKRLPSNGAVVMVNFYNDYLTCSKEASLTDVADHIDHIKNVASIDNVGLGGDYDGVPRVPKGLEDVSKYPKLLEELLRRGYSEEDVSKVVGKNLITAMEKMEKVAFDQKDQKIQPFDDYIYVNKTCRPAYFGL</sequence>
<accession>A0ABN8RE35</accession>
<dbReference type="PANTHER" id="PTHR10443:SF12">
    <property type="entry name" value="DIPEPTIDASE"/>
    <property type="match status" value="1"/>
</dbReference>
<comment type="similarity">
    <text evidence="1">Belongs to the metallo-dependent hydrolases superfamily. Peptidase M19 family.</text>
</comment>
<gene>
    <name evidence="3" type="ORF">PLOB_00019475</name>
</gene>
<comment type="catalytic activity">
    <reaction evidence="1">
        <text>an L-aminoacyl-L-amino acid + H2O = 2 an L-alpha-amino acid</text>
        <dbReference type="Rhea" id="RHEA:48940"/>
        <dbReference type="ChEBI" id="CHEBI:15377"/>
        <dbReference type="ChEBI" id="CHEBI:59869"/>
        <dbReference type="ChEBI" id="CHEBI:77460"/>
        <dbReference type="EC" id="3.4.13.19"/>
    </reaction>
</comment>
<comment type="caution">
    <text evidence="3">The sequence shown here is derived from an EMBL/GenBank/DDBJ whole genome shotgun (WGS) entry which is preliminary data.</text>
</comment>
<evidence type="ECO:0000313" key="3">
    <source>
        <dbReference type="EMBL" id="CAH3177640.1"/>
    </source>
</evidence>
<dbReference type="Proteomes" id="UP001159405">
    <property type="component" value="Unassembled WGS sequence"/>
</dbReference>
<keyword evidence="1" id="KW-0479">Metal-binding</keyword>
<dbReference type="PANTHER" id="PTHR10443">
    <property type="entry name" value="MICROSOMAL DIPEPTIDASE"/>
    <property type="match status" value="1"/>
</dbReference>
<keyword evidence="2" id="KW-0472">Membrane</keyword>
<dbReference type="Pfam" id="PF01244">
    <property type="entry name" value="Peptidase_M19"/>
    <property type="match status" value="1"/>
</dbReference>